<protein>
    <submittedName>
        <fullName evidence="2">Uncharacterized protein</fullName>
    </submittedName>
</protein>
<sequence length="175" mass="19766">MSTFKWRLSSHALRRVIERFGIERNQALKWANQHMADAEYVCNSLAEDGTYGRLFAKSGTIFITDLIDDVILTVCKARIPEPVTSLVAAAVGREVKRKEVEVLKAEQAALMKRLPLEQEAVELRLAIAKSRSESRRNALTARMNAVELQIREINTEISREKRELTLLAQGYAAIV</sequence>
<keyword evidence="3" id="KW-1185">Reference proteome</keyword>
<evidence type="ECO:0000256" key="1">
    <source>
        <dbReference type="SAM" id="Coils"/>
    </source>
</evidence>
<gene>
    <name evidence="2" type="ORF">GCM10008933_28190</name>
</gene>
<evidence type="ECO:0000313" key="2">
    <source>
        <dbReference type="EMBL" id="GAA0395898.1"/>
    </source>
</evidence>
<accession>A0ABP3IAX9</accession>
<organism evidence="2 3">
    <name type="scientific">Paenibacillus motobuensis</name>
    <dbReference type="NCBI Taxonomy" id="295324"/>
    <lineage>
        <taxon>Bacteria</taxon>
        <taxon>Bacillati</taxon>
        <taxon>Bacillota</taxon>
        <taxon>Bacilli</taxon>
        <taxon>Bacillales</taxon>
        <taxon>Paenibacillaceae</taxon>
        <taxon>Paenibacillus</taxon>
    </lineage>
</organism>
<reference evidence="3" key="1">
    <citation type="journal article" date="2019" name="Int. J. Syst. Evol. Microbiol.">
        <title>The Global Catalogue of Microorganisms (GCM) 10K type strain sequencing project: providing services to taxonomists for standard genome sequencing and annotation.</title>
        <authorList>
            <consortium name="The Broad Institute Genomics Platform"/>
            <consortium name="The Broad Institute Genome Sequencing Center for Infectious Disease"/>
            <person name="Wu L."/>
            <person name="Ma J."/>
        </authorList>
    </citation>
    <scope>NUCLEOTIDE SEQUENCE [LARGE SCALE GENOMIC DNA]</scope>
    <source>
        <strain evidence="3">JCM 12774</strain>
    </source>
</reference>
<dbReference type="Proteomes" id="UP001500340">
    <property type="component" value="Unassembled WGS sequence"/>
</dbReference>
<dbReference type="EMBL" id="BAAACX010000011">
    <property type="protein sequence ID" value="GAA0395898.1"/>
    <property type="molecule type" value="Genomic_DNA"/>
</dbReference>
<comment type="caution">
    <text evidence="2">The sequence shown here is derived from an EMBL/GenBank/DDBJ whole genome shotgun (WGS) entry which is preliminary data.</text>
</comment>
<proteinExistence type="predicted"/>
<name>A0ABP3IAX9_9BACL</name>
<dbReference type="RefSeq" id="WP_379338786.1">
    <property type="nucleotide sequence ID" value="NZ_JBHTLZ010000011.1"/>
</dbReference>
<evidence type="ECO:0000313" key="3">
    <source>
        <dbReference type="Proteomes" id="UP001500340"/>
    </source>
</evidence>
<feature type="coiled-coil region" evidence="1">
    <location>
        <begin position="136"/>
        <end position="163"/>
    </location>
</feature>
<keyword evidence="1" id="KW-0175">Coiled coil</keyword>